<dbReference type="AlphaFoldDB" id="A0A506U6W9"/>
<protein>
    <submittedName>
        <fullName evidence="5">GNAT family N-acetyltransferase</fullName>
    </submittedName>
</protein>
<name>A0A506U6W9_9HYPH</name>
<dbReference type="SUPFAM" id="SSF55729">
    <property type="entry name" value="Acyl-CoA N-acyltransferases (Nat)"/>
    <property type="match status" value="1"/>
</dbReference>
<dbReference type="Pfam" id="PF13302">
    <property type="entry name" value="Acetyltransf_3"/>
    <property type="match status" value="1"/>
</dbReference>
<dbReference type="GO" id="GO:0008999">
    <property type="term" value="F:protein-N-terminal-alanine acetyltransferase activity"/>
    <property type="evidence" value="ECO:0007669"/>
    <property type="project" value="TreeGrafter"/>
</dbReference>
<evidence type="ECO:0000256" key="1">
    <source>
        <dbReference type="ARBA" id="ARBA00022679"/>
    </source>
</evidence>
<dbReference type="RefSeq" id="WP_141166706.1">
    <property type="nucleotide sequence ID" value="NZ_VHLH01000014.1"/>
</dbReference>
<keyword evidence="6" id="KW-1185">Reference proteome</keyword>
<comment type="similarity">
    <text evidence="3">Belongs to the acetyltransferase family. RimJ subfamily.</text>
</comment>
<dbReference type="PROSITE" id="PS51186">
    <property type="entry name" value="GNAT"/>
    <property type="match status" value="1"/>
</dbReference>
<evidence type="ECO:0000313" key="6">
    <source>
        <dbReference type="Proteomes" id="UP000320314"/>
    </source>
</evidence>
<dbReference type="Gene3D" id="3.40.630.30">
    <property type="match status" value="1"/>
</dbReference>
<accession>A0A506U6W9</accession>
<dbReference type="InterPro" id="IPR051531">
    <property type="entry name" value="N-acetyltransferase"/>
</dbReference>
<evidence type="ECO:0000259" key="4">
    <source>
        <dbReference type="PROSITE" id="PS51186"/>
    </source>
</evidence>
<dbReference type="PANTHER" id="PTHR43792">
    <property type="entry name" value="GNAT FAMILY, PUTATIVE (AFU_ORTHOLOGUE AFUA_3G00765)-RELATED-RELATED"/>
    <property type="match status" value="1"/>
</dbReference>
<evidence type="ECO:0000256" key="3">
    <source>
        <dbReference type="ARBA" id="ARBA00038502"/>
    </source>
</evidence>
<proteinExistence type="inferred from homology"/>
<reference evidence="5 6" key="1">
    <citation type="submission" date="2019-06" db="EMBL/GenBank/DDBJ databases">
        <authorList>
            <person name="Li M."/>
        </authorList>
    </citation>
    <scope>NUCLEOTIDE SEQUENCE [LARGE SCALE GENOMIC DNA]</scope>
    <source>
        <strain evidence="5 6">BGMRC6574</strain>
    </source>
</reference>
<dbReference type="InterPro" id="IPR000182">
    <property type="entry name" value="GNAT_dom"/>
</dbReference>
<keyword evidence="2" id="KW-0012">Acyltransferase</keyword>
<organism evidence="5 6">
    <name type="scientific">Pararhizobium mangrovi</name>
    <dbReference type="NCBI Taxonomy" id="2590452"/>
    <lineage>
        <taxon>Bacteria</taxon>
        <taxon>Pseudomonadati</taxon>
        <taxon>Pseudomonadota</taxon>
        <taxon>Alphaproteobacteria</taxon>
        <taxon>Hyphomicrobiales</taxon>
        <taxon>Rhizobiaceae</taxon>
        <taxon>Rhizobium/Agrobacterium group</taxon>
        <taxon>Pararhizobium</taxon>
    </lineage>
</organism>
<keyword evidence="1 5" id="KW-0808">Transferase</keyword>
<sequence length="213" mass="24573">MTKSMLRFLSRPADDVVLQDRQVYLRVPLMADYPVWRDLRESSRSFLEPWEPTWRTDDLTRSAFRLRVRRHHRDHVQGTALPLFIFRADDHALLGGITLGHIRRGPAQSTMIGYWMGAPHAGHGFMRATLELVIPYAFDTMRLHRIEAACIPDNARSIGLLEKVGFGREGYLRSYLKINGAWRDHVLFARLAEEQRTARKASSVNEHRKTIAG</sequence>
<comment type="caution">
    <text evidence="5">The sequence shown here is derived from an EMBL/GenBank/DDBJ whole genome shotgun (WGS) entry which is preliminary data.</text>
</comment>
<dbReference type="EMBL" id="VHLH01000014">
    <property type="protein sequence ID" value="TPW28695.1"/>
    <property type="molecule type" value="Genomic_DNA"/>
</dbReference>
<dbReference type="OrthoDB" id="9801669at2"/>
<evidence type="ECO:0000256" key="2">
    <source>
        <dbReference type="ARBA" id="ARBA00023315"/>
    </source>
</evidence>
<dbReference type="PANTHER" id="PTHR43792:SF8">
    <property type="entry name" value="[RIBOSOMAL PROTEIN US5]-ALANINE N-ACETYLTRANSFERASE"/>
    <property type="match status" value="1"/>
</dbReference>
<dbReference type="InterPro" id="IPR016181">
    <property type="entry name" value="Acyl_CoA_acyltransferase"/>
</dbReference>
<feature type="domain" description="N-acetyltransferase" evidence="4">
    <location>
        <begin position="34"/>
        <end position="193"/>
    </location>
</feature>
<evidence type="ECO:0000313" key="5">
    <source>
        <dbReference type="EMBL" id="TPW28695.1"/>
    </source>
</evidence>
<dbReference type="Proteomes" id="UP000320314">
    <property type="component" value="Unassembled WGS sequence"/>
</dbReference>
<dbReference type="GO" id="GO:0005737">
    <property type="term" value="C:cytoplasm"/>
    <property type="evidence" value="ECO:0007669"/>
    <property type="project" value="TreeGrafter"/>
</dbReference>
<gene>
    <name evidence="5" type="ORF">FJU11_08970</name>
</gene>